<reference evidence="3" key="1">
    <citation type="journal article" date="2023" name="Plant J.">
        <title>Genome sequences and population genomics provide insights into the demographic history, inbreeding, and mutation load of two 'living fossil' tree species of Dipteronia.</title>
        <authorList>
            <person name="Feng Y."/>
            <person name="Comes H.P."/>
            <person name="Chen J."/>
            <person name="Zhu S."/>
            <person name="Lu R."/>
            <person name="Zhang X."/>
            <person name="Li P."/>
            <person name="Qiu J."/>
            <person name="Olsen K.M."/>
            <person name="Qiu Y."/>
        </authorList>
    </citation>
    <scope>NUCLEOTIDE SEQUENCE</scope>
    <source>
        <strain evidence="3">NBL</strain>
    </source>
</reference>
<evidence type="ECO:0000259" key="1">
    <source>
        <dbReference type="Pfam" id="PF07887"/>
    </source>
</evidence>
<dbReference type="EMBL" id="JANJYJ010000007">
    <property type="protein sequence ID" value="KAK3198249.1"/>
    <property type="molecule type" value="Genomic_DNA"/>
</dbReference>
<name>A0AAE0DZB2_9ROSI</name>
<evidence type="ECO:0000259" key="2">
    <source>
        <dbReference type="Pfam" id="PF20451"/>
    </source>
</evidence>
<dbReference type="GO" id="GO:0043565">
    <property type="term" value="F:sequence-specific DNA binding"/>
    <property type="evidence" value="ECO:0007669"/>
    <property type="project" value="TreeGrafter"/>
</dbReference>
<dbReference type="InterPro" id="IPR012416">
    <property type="entry name" value="CBP60"/>
</dbReference>
<sequence length="567" mass="64023">MVILVLRHKETGPNRNSLTKLYHEREGKRPLVTGELIIKLRGGVGIITDIRFTDNSSWIRCQKFRLGARVVQSIDGQVRITEAISEAFVVKDHCAEVYKKHHPPSLGDEVWRLEKIGKDGKYHTRLASHRIDTVKHFMQMYFTDPTKLREMLDCSNQAWDKIVEHASTCVVNDGMLYAYSAEGIILSFNSVYNLVAAATFDGQNYQSIDCYHETTSSPSMGGLGNHNHQSQLPVAQNTQLPEDNSMFRIVNIVMGEMFLPFNGELASEMTSQAPMSTWPPFDATWEQNNGFNLPSTSNDSEFGHVANTHGMQQAVDPMSTRSSLSGTWGNSYAMSMPTVSNTALHSLDLNDVDAWSQEWHLCYYTWQDRNNSELAFPSNTHSMQASDPMSTRSPIGDAWGHNMLCSVPISNDSESEMLLPLQILTVFKQLIQCQPGVLLGLLVALFVVLNVETRRHQNSTFSIALPLKLFPVIAKQPGVGFKLPSYPILDDRPITCSFRARKTPSSILDDEVRRLEKKRKDVKDFMRKYVADHTKVREDCSLIATFHQLHHLTGVDWKIIAISYNLQ</sequence>
<comment type="caution">
    <text evidence="3">The sequence shown here is derived from an EMBL/GenBank/DDBJ whole genome shotgun (WGS) entry which is preliminary data.</text>
</comment>
<protein>
    <submittedName>
        <fullName evidence="3">Uncharacterized protein</fullName>
    </submittedName>
</protein>
<dbReference type="Proteomes" id="UP001281410">
    <property type="component" value="Unassembled WGS sequence"/>
</dbReference>
<dbReference type="GO" id="GO:0005634">
    <property type="term" value="C:nucleus"/>
    <property type="evidence" value="ECO:0007669"/>
    <property type="project" value="TreeGrafter"/>
</dbReference>
<dbReference type="Pfam" id="PF20451">
    <property type="entry name" value="Calmod_bind_M"/>
    <property type="match status" value="1"/>
</dbReference>
<dbReference type="PANTHER" id="PTHR31713:SF43">
    <property type="entry name" value="CALMODULIN-BINDING PROTEIN 60 G"/>
    <property type="match status" value="1"/>
</dbReference>
<dbReference type="AlphaFoldDB" id="A0AAE0DZB2"/>
<dbReference type="GO" id="GO:0005516">
    <property type="term" value="F:calmodulin binding"/>
    <property type="evidence" value="ECO:0007669"/>
    <property type="project" value="InterPro"/>
</dbReference>
<dbReference type="InterPro" id="IPR046830">
    <property type="entry name" value="Calmod_bind_M"/>
</dbReference>
<dbReference type="Pfam" id="PF07887">
    <property type="entry name" value="Calmodulin_bind"/>
    <property type="match status" value="1"/>
</dbReference>
<dbReference type="InterPro" id="IPR046831">
    <property type="entry name" value="Calmodulin_bind_N"/>
</dbReference>
<organism evidence="3 4">
    <name type="scientific">Dipteronia sinensis</name>
    <dbReference type="NCBI Taxonomy" id="43782"/>
    <lineage>
        <taxon>Eukaryota</taxon>
        <taxon>Viridiplantae</taxon>
        <taxon>Streptophyta</taxon>
        <taxon>Embryophyta</taxon>
        <taxon>Tracheophyta</taxon>
        <taxon>Spermatophyta</taxon>
        <taxon>Magnoliopsida</taxon>
        <taxon>eudicotyledons</taxon>
        <taxon>Gunneridae</taxon>
        <taxon>Pentapetalae</taxon>
        <taxon>rosids</taxon>
        <taxon>malvids</taxon>
        <taxon>Sapindales</taxon>
        <taxon>Sapindaceae</taxon>
        <taxon>Hippocastanoideae</taxon>
        <taxon>Acereae</taxon>
        <taxon>Dipteronia</taxon>
    </lineage>
</organism>
<feature type="domain" description="Calmodulin binding protein-like N-terminal" evidence="1">
    <location>
        <begin position="21"/>
        <end position="93"/>
    </location>
</feature>
<dbReference type="PANTHER" id="PTHR31713">
    <property type="entry name" value="OS02G0177800 PROTEIN"/>
    <property type="match status" value="1"/>
</dbReference>
<evidence type="ECO:0000313" key="3">
    <source>
        <dbReference type="EMBL" id="KAK3198249.1"/>
    </source>
</evidence>
<gene>
    <name evidence="3" type="ORF">Dsin_021664</name>
</gene>
<dbReference type="GO" id="GO:0080142">
    <property type="term" value="P:regulation of salicylic acid biosynthetic process"/>
    <property type="evidence" value="ECO:0007669"/>
    <property type="project" value="TreeGrafter"/>
</dbReference>
<dbReference type="GO" id="GO:0003700">
    <property type="term" value="F:DNA-binding transcription factor activity"/>
    <property type="evidence" value="ECO:0007669"/>
    <property type="project" value="TreeGrafter"/>
</dbReference>
<keyword evidence="4" id="KW-1185">Reference proteome</keyword>
<accession>A0AAE0DZB2</accession>
<evidence type="ECO:0000313" key="4">
    <source>
        <dbReference type="Proteomes" id="UP001281410"/>
    </source>
</evidence>
<proteinExistence type="predicted"/>
<feature type="domain" description="Calmodulin binding protein central" evidence="2">
    <location>
        <begin position="106"/>
        <end position="169"/>
    </location>
</feature>